<protein>
    <submittedName>
        <fullName evidence="1">Iron-sulfur cluster biosynthesis protein</fullName>
    </submittedName>
</protein>
<dbReference type="EMBL" id="BOOC01000006">
    <property type="protein sequence ID" value="GIH39068.1"/>
    <property type="molecule type" value="Genomic_DNA"/>
</dbReference>
<keyword evidence="2" id="KW-1185">Reference proteome</keyword>
<dbReference type="SUPFAM" id="SSF89360">
    <property type="entry name" value="HesB-like domain"/>
    <property type="match status" value="1"/>
</dbReference>
<gene>
    <name evidence="1" type="ORF">Mco01_20680</name>
</gene>
<dbReference type="RefSeq" id="WP_204056645.1">
    <property type="nucleotide sequence ID" value="NZ_BAAAGP010000016.1"/>
</dbReference>
<evidence type="ECO:0000313" key="1">
    <source>
        <dbReference type="EMBL" id="GIH39068.1"/>
    </source>
</evidence>
<comment type="caution">
    <text evidence="1">The sequence shown here is derived from an EMBL/GenBank/DDBJ whole genome shotgun (WGS) entry which is preliminary data.</text>
</comment>
<evidence type="ECO:0000313" key="2">
    <source>
        <dbReference type="Proteomes" id="UP000603904"/>
    </source>
</evidence>
<organism evidence="1 2">
    <name type="scientific">Microbispora corallina</name>
    <dbReference type="NCBI Taxonomy" id="83302"/>
    <lineage>
        <taxon>Bacteria</taxon>
        <taxon>Bacillati</taxon>
        <taxon>Actinomycetota</taxon>
        <taxon>Actinomycetes</taxon>
        <taxon>Streptosporangiales</taxon>
        <taxon>Streptosporangiaceae</taxon>
        <taxon>Microbispora</taxon>
    </lineage>
</organism>
<sequence length="94" mass="10106">MLTLTDRAVQAIRDLMVGEYLPKKAGLRISALPGEAAGLEFSLVSAPSPGDEVLERSDVRVFLEPEAAGLLRDRTLDVHTGPGGRPTFQFTPES</sequence>
<accession>A0ABQ4FW68</accession>
<dbReference type="Gene3D" id="2.60.300.12">
    <property type="entry name" value="HesB-like domain"/>
    <property type="match status" value="1"/>
</dbReference>
<reference evidence="1 2" key="1">
    <citation type="submission" date="2021-01" db="EMBL/GenBank/DDBJ databases">
        <title>Whole genome shotgun sequence of Microbispora corallina NBRC 16416.</title>
        <authorList>
            <person name="Komaki H."/>
            <person name="Tamura T."/>
        </authorList>
    </citation>
    <scope>NUCLEOTIDE SEQUENCE [LARGE SCALE GENOMIC DNA]</scope>
    <source>
        <strain evidence="1 2">NBRC 16416</strain>
    </source>
</reference>
<dbReference type="InterPro" id="IPR035903">
    <property type="entry name" value="HesB-like_dom_sf"/>
</dbReference>
<dbReference type="Proteomes" id="UP000603904">
    <property type="component" value="Unassembled WGS sequence"/>
</dbReference>
<name>A0ABQ4FW68_9ACTN</name>
<proteinExistence type="predicted"/>